<name>A0A370DAW0_9GAMM</name>
<dbReference type="EMBL" id="QFXE01000021">
    <property type="protein sequence ID" value="RDH82013.1"/>
    <property type="molecule type" value="Genomic_DNA"/>
</dbReference>
<evidence type="ECO:0000256" key="3">
    <source>
        <dbReference type="ARBA" id="ARBA00022723"/>
    </source>
</evidence>
<reference evidence="9 10" key="1">
    <citation type="journal article" date="2018" name="ISME J.">
        <title>Endosymbiont genomes yield clues of tubeworm success.</title>
        <authorList>
            <person name="Li Y."/>
            <person name="Liles M.R."/>
            <person name="Halanych K.M."/>
        </authorList>
    </citation>
    <scope>NUCLEOTIDE SEQUENCE [LARGE SCALE GENOMIC DNA]</scope>
    <source>
        <strain evidence="9">A1462</strain>
    </source>
</reference>
<dbReference type="InterPro" id="IPR050597">
    <property type="entry name" value="Cytochrome_c_Oxidase_Subunit"/>
</dbReference>
<evidence type="ECO:0000256" key="4">
    <source>
        <dbReference type="ARBA" id="ARBA00022982"/>
    </source>
</evidence>
<dbReference type="GO" id="GO:0020037">
    <property type="term" value="F:heme binding"/>
    <property type="evidence" value="ECO:0007669"/>
    <property type="project" value="InterPro"/>
</dbReference>
<keyword evidence="5 6" id="KW-0408">Iron</keyword>
<feature type="chain" id="PRO_5016810823" description="Cytochrome c domain-containing protein" evidence="7">
    <location>
        <begin position="19"/>
        <end position="203"/>
    </location>
</feature>
<dbReference type="PANTHER" id="PTHR33751">
    <property type="entry name" value="CBB3-TYPE CYTOCHROME C OXIDASE SUBUNIT FIXP"/>
    <property type="match status" value="1"/>
</dbReference>
<evidence type="ECO:0000256" key="5">
    <source>
        <dbReference type="ARBA" id="ARBA00023004"/>
    </source>
</evidence>
<evidence type="ECO:0000313" key="9">
    <source>
        <dbReference type="EMBL" id="RDH82013.1"/>
    </source>
</evidence>
<accession>A0A370DAW0</accession>
<dbReference type="PROSITE" id="PS51007">
    <property type="entry name" value="CYTC"/>
    <property type="match status" value="2"/>
</dbReference>
<dbReference type="GO" id="GO:0046872">
    <property type="term" value="F:metal ion binding"/>
    <property type="evidence" value="ECO:0007669"/>
    <property type="project" value="UniProtKB-KW"/>
</dbReference>
<evidence type="ECO:0000256" key="7">
    <source>
        <dbReference type="SAM" id="SignalP"/>
    </source>
</evidence>
<feature type="signal peptide" evidence="7">
    <location>
        <begin position="1"/>
        <end position="18"/>
    </location>
</feature>
<dbReference type="Pfam" id="PF00034">
    <property type="entry name" value="Cytochrom_C"/>
    <property type="match status" value="2"/>
</dbReference>
<keyword evidence="2 6" id="KW-0349">Heme</keyword>
<comment type="caution">
    <text evidence="9">The sequence shown here is derived from an EMBL/GenBank/DDBJ whole genome shotgun (WGS) entry which is preliminary data.</text>
</comment>
<feature type="domain" description="Cytochrome c" evidence="8">
    <location>
        <begin position="19"/>
        <end position="100"/>
    </location>
</feature>
<proteinExistence type="predicted"/>
<protein>
    <recommendedName>
        <fullName evidence="8">Cytochrome c domain-containing protein</fullName>
    </recommendedName>
</protein>
<dbReference type="Gene3D" id="1.10.760.10">
    <property type="entry name" value="Cytochrome c-like domain"/>
    <property type="match status" value="2"/>
</dbReference>
<dbReference type="SUPFAM" id="SSF46626">
    <property type="entry name" value="Cytochrome c"/>
    <property type="match status" value="2"/>
</dbReference>
<keyword evidence="10" id="KW-1185">Reference proteome</keyword>
<dbReference type="PANTHER" id="PTHR33751:SF9">
    <property type="entry name" value="CYTOCHROME C4"/>
    <property type="match status" value="1"/>
</dbReference>
<dbReference type="InterPro" id="IPR009056">
    <property type="entry name" value="Cyt_c-like_dom"/>
</dbReference>
<keyword evidence="3 6" id="KW-0479">Metal-binding</keyword>
<keyword evidence="7" id="KW-0732">Signal</keyword>
<keyword evidence="4" id="KW-0249">Electron transport</keyword>
<feature type="domain" description="Cytochrome c" evidence="8">
    <location>
        <begin position="116"/>
        <end position="198"/>
    </location>
</feature>
<gene>
    <name evidence="9" type="ORF">DIZ78_16395</name>
</gene>
<evidence type="ECO:0000313" key="10">
    <source>
        <dbReference type="Proteomes" id="UP000254771"/>
    </source>
</evidence>
<dbReference type="Proteomes" id="UP000254771">
    <property type="component" value="Unassembled WGS sequence"/>
</dbReference>
<sequence>MKRLLLTLLLTLPFAAQAVDMENGKKLSRSCALCHGQLGQGTPGPASPRLAGTPAGYMVQQVEAYINGDRPNLRMVITSSLHSLSEDDIDDIAAYYESINLNKIAPGLSMIPQWPGNIAQGEAIYGEECKSCHRKNGMGKSRKGIPALALQYSQYLFRQIKMFQWRKRVHDDEPDDETFDNFSDQQIESILAYVSSLAPNNKR</sequence>
<evidence type="ECO:0000256" key="1">
    <source>
        <dbReference type="ARBA" id="ARBA00022448"/>
    </source>
</evidence>
<organism evidence="9 10">
    <name type="scientific">endosymbiont of Escarpia spicata</name>
    <dbReference type="NCBI Taxonomy" id="2200908"/>
    <lineage>
        <taxon>Bacteria</taxon>
        <taxon>Pseudomonadati</taxon>
        <taxon>Pseudomonadota</taxon>
        <taxon>Gammaproteobacteria</taxon>
        <taxon>sulfur-oxidizing symbionts</taxon>
    </lineage>
</organism>
<keyword evidence="1" id="KW-0813">Transport</keyword>
<evidence type="ECO:0000256" key="6">
    <source>
        <dbReference type="PROSITE-ProRule" id="PRU00433"/>
    </source>
</evidence>
<evidence type="ECO:0000259" key="8">
    <source>
        <dbReference type="PROSITE" id="PS51007"/>
    </source>
</evidence>
<dbReference type="AlphaFoldDB" id="A0A370DAW0"/>
<evidence type="ECO:0000256" key="2">
    <source>
        <dbReference type="ARBA" id="ARBA00022617"/>
    </source>
</evidence>
<dbReference type="GO" id="GO:0009055">
    <property type="term" value="F:electron transfer activity"/>
    <property type="evidence" value="ECO:0007669"/>
    <property type="project" value="InterPro"/>
</dbReference>
<dbReference type="InterPro" id="IPR036909">
    <property type="entry name" value="Cyt_c-like_dom_sf"/>
</dbReference>